<dbReference type="GO" id="GO:0003777">
    <property type="term" value="F:microtubule motor activity"/>
    <property type="evidence" value="ECO:0007669"/>
    <property type="project" value="InterPro"/>
</dbReference>
<feature type="compositionally biased region" description="Basic and acidic residues" evidence="8">
    <location>
        <begin position="1461"/>
        <end position="1473"/>
    </location>
</feature>
<dbReference type="GO" id="GO:0007052">
    <property type="term" value="P:mitotic spindle organization"/>
    <property type="evidence" value="ECO:0007669"/>
    <property type="project" value="TreeGrafter"/>
</dbReference>
<comment type="caution">
    <text evidence="10">The sequence shown here is derived from an EMBL/GenBank/DDBJ whole genome shotgun (WGS) entry which is preliminary data.</text>
</comment>
<feature type="region of interest" description="Disordered" evidence="8">
    <location>
        <begin position="816"/>
        <end position="851"/>
    </location>
</feature>
<feature type="coiled-coil region" evidence="7">
    <location>
        <begin position="415"/>
        <end position="456"/>
    </location>
</feature>
<protein>
    <recommendedName>
        <fullName evidence="9">Kinesin motor domain-containing protein</fullName>
    </recommendedName>
</protein>
<dbReference type="GO" id="GO:0008017">
    <property type="term" value="F:microtubule binding"/>
    <property type="evidence" value="ECO:0007669"/>
    <property type="project" value="InterPro"/>
</dbReference>
<dbReference type="PANTHER" id="PTHR47969:SF15">
    <property type="entry name" value="CHROMOSOME-ASSOCIATED KINESIN KIF4A-RELATED"/>
    <property type="match status" value="1"/>
</dbReference>
<dbReference type="GO" id="GO:0007018">
    <property type="term" value="P:microtubule-based movement"/>
    <property type="evidence" value="ECO:0007669"/>
    <property type="project" value="InterPro"/>
</dbReference>
<name>A0AAV1UDM0_9STRA</name>
<dbReference type="Gene3D" id="3.40.850.10">
    <property type="entry name" value="Kinesin motor domain"/>
    <property type="match status" value="1"/>
</dbReference>
<evidence type="ECO:0000256" key="1">
    <source>
        <dbReference type="ARBA" id="ARBA00004496"/>
    </source>
</evidence>
<evidence type="ECO:0000256" key="5">
    <source>
        <dbReference type="ARBA" id="ARBA00023054"/>
    </source>
</evidence>
<gene>
    <name evidence="10" type="ORF">PM001_LOCUS17785</name>
</gene>
<accession>A0AAV1UDM0</accession>
<dbReference type="SMART" id="SM00129">
    <property type="entry name" value="KISc"/>
    <property type="match status" value="1"/>
</dbReference>
<dbReference type="InterPro" id="IPR027640">
    <property type="entry name" value="Kinesin-like_fam"/>
</dbReference>
<dbReference type="PANTHER" id="PTHR47969">
    <property type="entry name" value="CHROMOSOME-ASSOCIATED KINESIN KIF4A-RELATED"/>
    <property type="match status" value="1"/>
</dbReference>
<feature type="region of interest" description="Disordered" evidence="8">
    <location>
        <begin position="1407"/>
        <end position="1499"/>
    </location>
</feature>
<dbReference type="FunFam" id="3.40.850.10:FF:000105">
    <property type="entry name" value="Kinesin-like protein"/>
    <property type="match status" value="1"/>
</dbReference>
<feature type="region of interest" description="Disordered" evidence="8">
    <location>
        <begin position="566"/>
        <end position="609"/>
    </location>
</feature>
<dbReference type="GO" id="GO:0005737">
    <property type="term" value="C:cytoplasm"/>
    <property type="evidence" value="ECO:0007669"/>
    <property type="project" value="UniProtKB-SubCell"/>
</dbReference>
<evidence type="ECO:0000256" key="6">
    <source>
        <dbReference type="PROSITE-ProRule" id="PRU00283"/>
    </source>
</evidence>
<evidence type="ECO:0000256" key="8">
    <source>
        <dbReference type="SAM" id="MobiDB-lite"/>
    </source>
</evidence>
<proteinExistence type="inferred from homology"/>
<dbReference type="GO" id="GO:0005524">
    <property type="term" value="F:ATP binding"/>
    <property type="evidence" value="ECO:0007669"/>
    <property type="project" value="UniProtKB-UniRule"/>
</dbReference>
<sequence length="1528" mass="172303">MADDDAASVRVAVRIRPLIGREKVERCDECVSVLEEEKQIVMGKNRAFTYDYVFGKYAQQSDIWCCVDPLIRATFDGYNSTIFAYGQTGSGKTYTMGSGSAVHIPPEDYGIIPRVISYMFDQMDGKAQENEHYKATLKIRFLEIYGEEIHDLLVPLGGSTGVNKVSLREAEHGEVHVTGASEVQVMDSDECMRLLERGTLCRTTGSTLMNAHSSRSHAIFTVTIEQHIPIGSLPGDGRSMGEGDYETRNSYFNFVDLAGSERQKRTQAEGKRLKEGIDINKGLLALGNVISALGDDKKRGKVHVPYRDSKLTRMLQDSLGGNSRTLMLTCVSPADVNFEETLNALKYANRARNIQNKPVVNRDEASAMTIELRRQVEMLQMEVHRLRNPGLSENELRMDSVGTNFIGMANDFDSFGNLRTRAENAESEVARLTAELKRGKTQLDHLKEEMIAAQAERDYLRMCVEESAGGNSVSSEEKEAKSSVLKEQLRTIYELQEKLRATEQDRDNVMIHYPGLATSSKCSGDRPASAAVFVLPSLADVNTNVGGEQLLERAEKEIERETALLNKLREGDSGDGAGADNDGSGVDDDGEGSADGTEVEEEKQEEADRMRVFQRRQRHLGESVQDLAHDISLKEQLVQNIRQAQENFDRMRSFYEQKMAQMVEEMSNAEVNRDRLVEEIQQIEKKAADGGDTSGENGRLAMLSRELKVKEEELRTLRKKQNDISRFMNQKKKNEMQLRVLNSEISNMKRQKVDLVKKIQEERKRYEDEAKQRRREIMSLKRSQQRDKQHILRLGSQKDAQERVLKRKMEEVTAAKQKLKHQQQLTAEAKKMNSAYSRKKTAESSRADRDAKWLSEEVKRRAEEQQKLEQLQKERETVAQEMEVLYAQRDQLEKEVKNSIASQPGVLDVRTPSTRSSLHGHSNSEEREQQLTATEEQLLFDLEERIEACHAQLEYKEEKISEISDDVRVVDEGNALAKIEMTQSLPEARMLLKMLFSIAVDVKKQDQRREQELAKLRVEKADLVCRLEQEREKTVQIKQSYEESLQRVAHGGISFGELSSAHETLDERSRVLLSVSEERSSVLRKKCEELERISSAMSRENQLIEDRLQQEQSDLAASRERVRYLEAKLRRLGAVAAGASQKPARSRSSVVNKLAAVQRRAQSRPTSWTNRQDDDEDMATDENDDGHEPDGNEDVLMTSDDDNAKTSRLLGHDRRHFGMESDTVGGSDLELESMSLQKRSLLLRHDGEEYGFHDDDGRDNAMSPHMCSDDSSSAASRSIFSRLSNPTNFTGIHKNRVRESASKREVLHSRSERNRVRRLKDKGQLKSSKSLKAATEPFGAPPAGVKSPGSIKSNSVLEVLANLKRENEFEHHFNSSSSLRHPMSYITTDRPRDYSSDDKELAVSGVDAFSTIPPPPPQGDVYSRLAGQYTASAKGKRQPAAAATRREQADVGESPGKALVRRVEPEGHAHVVDQHGCNEGADCPGSESESSYDPLLGGDSLIKQVHDDYQERLARRSADARSRLRTKD</sequence>
<dbReference type="Pfam" id="PF25764">
    <property type="entry name" value="KIF21A_4th"/>
    <property type="match status" value="1"/>
</dbReference>
<feature type="compositionally biased region" description="Basic and acidic residues" evidence="8">
    <location>
        <begin position="840"/>
        <end position="851"/>
    </location>
</feature>
<evidence type="ECO:0000256" key="4">
    <source>
        <dbReference type="ARBA" id="ARBA00022840"/>
    </source>
</evidence>
<comment type="similarity">
    <text evidence="6">Belongs to the TRAFAC class myosin-kinesin ATPase superfamily. Kinesin family.</text>
</comment>
<dbReference type="Proteomes" id="UP001162060">
    <property type="component" value="Unassembled WGS sequence"/>
</dbReference>
<feature type="region of interest" description="Disordered" evidence="8">
    <location>
        <begin position="896"/>
        <end position="931"/>
    </location>
</feature>
<feature type="binding site" evidence="6">
    <location>
        <begin position="86"/>
        <end position="93"/>
    </location>
    <ligand>
        <name>ATP</name>
        <dbReference type="ChEBI" id="CHEBI:30616"/>
    </ligand>
</feature>
<feature type="compositionally biased region" description="Acidic residues" evidence="8">
    <location>
        <begin position="1173"/>
        <end position="1193"/>
    </location>
</feature>
<evidence type="ECO:0000256" key="3">
    <source>
        <dbReference type="ARBA" id="ARBA00022741"/>
    </source>
</evidence>
<dbReference type="InterPro" id="IPR027417">
    <property type="entry name" value="P-loop_NTPase"/>
</dbReference>
<dbReference type="EMBL" id="CAKLBY020000190">
    <property type="protein sequence ID" value="CAK7932635.1"/>
    <property type="molecule type" value="Genomic_DNA"/>
</dbReference>
<feature type="coiled-coil region" evidence="7">
    <location>
        <begin position="1087"/>
        <end position="1128"/>
    </location>
</feature>
<feature type="compositionally biased region" description="Basic and acidic residues" evidence="8">
    <location>
        <begin position="1202"/>
        <end position="1219"/>
    </location>
</feature>
<keyword evidence="6" id="KW-0505">Motor protein</keyword>
<feature type="compositionally biased region" description="Acidic residues" evidence="8">
    <location>
        <begin position="585"/>
        <end position="605"/>
    </location>
</feature>
<dbReference type="InterPro" id="IPR036961">
    <property type="entry name" value="Kinesin_motor_dom_sf"/>
</dbReference>
<dbReference type="Pfam" id="PF00225">
    <property type="entry name" value="Kinesin"/>
    <property type="match status" value="1"/>
</dbReference>
<feature type="region of interest" description="Disordered" evidence="8">
    <location>
        <begin position="765"/>
        <end position="789"/>
    </location>
</feature>
<dbReference type="InterPro" id="IPR001752">
    <property type="entry name" value="Kinesin_motor_dom"/>
</dbReference>
<organism evidence="10 11">
    <name type="scientific">Peronospora matthiolae</name>
    <dbReference type="NCBI Taxonomy" id="2874970"/>
    <lineage>
        <taxon>Eukaryota</taxon>
        <taxon>Sar</taxon>
        <taxon>Stramenopiles</taxon>
        <taxon>Oomycota</taxon>
        <taxon>Peronosporomycetes</taxon>
        <taxon>Peronosporales</taxon>
        <taxon>Peronosporaceae</taxon>
        <taxon>Peronospora</taxon>
    </lineage>
</organism>
<evidence type="ECO:0000256" key="7">
    <source>
        <dbReference type="SAM" id="Coils"/>
    </source>
</evidence>
<feature type="domain" description="Kinesin motor" evidence="9">
    <location>
        <begin position="8"/>
        <end position="354"/>
    </location>
</feature>
<comment type="subcellular location">
    <subcellularLocation>
        <location evidence="1">Cytoplasm</location>
    </subcellularLocation>
</comment>
<reference evidence="10" key="1">
    <citation type="submission" date="2024-01" db="EMBL/GenBank/DDBJ databases">
        <authorList>
            <person name="Webb A."/>
        </authorList>
    </citation>
    <scope>NUCLEOTIDE SEQUENCE</scope>
    <source>
        <strain evidence="10">Pm1</strain>
    </source>
</reference>
<keyword evidence="2" id="KW-0963">Cytoplasm</keyword>
<dbReference type="GO" id="GO:0005875">
    <property type="term" value="C:microtubule associated complex"/>
    <property type="evidence" value="ECO:0007669"/>
    <property type="project" value="TreeGrafter"/>
</dbReference>
<feature type="compositionally biased region" description="Polar residues" evidence="8">
    <location>
        <begin position="911"/>
        <end position="921"/>
    </location>
</feature>
<feature type="compositionally biased region" description="Basic and acidic residues" evidence="8">
    <location>
        <begin position="1297"/>
        <end position="1314"/>
    </location>
</feature>
<keyword evidence="3 6" id="KW-0547">Nucleotide-binding</keyword>
<evidence type="ECO:0000313" key="11">
    <source>
        <dbReference type="Proteomes" id="UP001162060"/>
    </source>
</evidence>
<keyword evidence="4 6" id="KW-0067">ATP-binding</keyword>
<evidence type="ECO:0000259" key="9">
    <source>
        <dbReference type="PROSITE" id="PS50067"/>
    </source>
</evidence>
<dbReference type="PROSITE" id="PS50067">
    <property type="entry name" value="KINESIN_MOTOR_2"/>
    <property type="match status" value="1"/>
</dbReference>
<feature type="region of interest" description="Disordered" evidence="8">
    <location>
        <begin position="1135"/>
        <end position="1226"/>
    </location>
</feature>
<dbReference type="SUPFAM" id="SSF52540">
    <property type="entry name" value="P-loop containing nucleoside triphosphate hydrolases"/>
    <property type="match status" value="1"/>
</dbReference>
<evidence type="ECO:0000256" key="2">
    <source>
        <dbReference type="ARBA" id="ARBA00022490"/>
    </source>
</evidence>
<dbReference type="CDD" id="cd01372">
    <property type="entry name" value="KISc_KIF4"/>
    <property type="match status" value="1"/>
</dbReference>
<feature type="region of interest" description="Disordered" evidence="8">
    <location>
        <begin position="1297"/>
        <end position="1350"/>
    </location>
</feature>
<keyword evidence="5 7" id="KW-0175">Coiled coil</keyword>
<dbReference type="GO" id="GO:0051231">
    <property type="term" value="P:spindle elongation"/>
    <property type="evidence" value="ECO:0007669"/>
    <property type="project" value="TreeGrafter"/>
</dbReference>
<dbReference type="PRINTS" id="PR00380">
    <property type="entry name" value="KINESINHEAVY"/>
</dbReference>
<evidence type="ECO:0000313" key="10">
    <source>
        <dbReference type="EMBL" id="CAK7932635.1"/>
    </source>
</evidence>